<name>A0AAE3JA78_9FIRM</name>
<dbReference type="EMBL" id="JAJEQM010000007">
    <property type="protein sequence ID" value="MCC2210490.1"/>
    <property type="molecule type" value="Genomic_DNA"/>
</dbReference>
<dbReference type="Proteomes" id="UP001198242">
    <property type="component" value="Unassembled WGS sequence"/>
</dbReference>
<organism evidence="2 3">
    <name type="scientific">Hominilimicola fabiformis</name>
    <dbReference type="NCBI Taxonomy" id="2885356"/>
    <lineage>
        <taxon>Bacteria</taxon>
        <taxon>Bacillati</taxon>
        <taxon>Bacillota</taxon>
        <taxon>Clostridia</taxon>
        <taxon>Eubacteriales</taxon>
        <taxon>Oscillospiraceae</taxon>
        <taxon>Hominilimicola</taxon>
    </lineage>
</organism>
<accession>A0AAE3JA78</accession>
<sequence length="78" mass="8833">MKFNFLKDKKCWCFAAGIATAVVGKKIATSEKVRSMCVSGLAKGMKFQQEAKETLQNMREEAEDMCYEAKSQLNDEEE</sequence>
<protein>
    <submittedName>
        <fullName evidence="2">DUF1490 domain-containing protein</fullName>
    </submittedName>
</protein>
<comment type="caution">
    <text evidence="2">The sequence shown here is derived from an EMBL/GenBank/DDBJ whole genome shotgun (WGS) entry which is preliminary data.</text>
</comment>
<proteinExistence type="predicted"/>
<feature type="coiled-coil region" evidence="1">
    <location>
        <begin position="45"/>
        <end position="72"/>
    </location>
</feature>
<evidence type="ECO:0000313" key="2">
    <source>
        <dbReference type="EMBL" id="MCC2210490.1"/>
    </source>
</evidence>
<evidence type="ECO:0000256" key="1">
    <source>
        <dbReference type="SAM" id="Coils"/>
    </source>
</evidence>
<evidence type="ECO:0000313" key="3">
    <source>
        <dbReference type="Proteomes" id="UP001198242"/>
    </source>
</evidence>
<gene>
    <name evidence="2" type="ORF">LKE05_06765</name>
</gene>
<dbReference type="RefSeq" id="WP_022230522.1">
    <property type="nucleotide sequence ID" value="NZ_JAJEQM010000007.1"/>
</dbReference>
<dbReference type="AlphaFoldDB" id="A0AAE3JA78"/>
<keyword evidence="1" id="KW-0175">Coiled coil</keyword>
<keyword evidence="3" id="KW-1185">Reference proteome</keyword>
<reference evidence="2 3" key="1">
    <citation type="submission" date="2021-10" db="EMBL/GenBank/DDBJ databases">
        <title>Anaerobic single-cell dispensing facilitates the cultivation of human gut bacteria.</title>
        <authorList>
            <person name="Afrizal A."/>
        </authorList>
    </citation>
    <scope>NUCLEOTIDE SEQUENCE [LARGE SCALE GENOMIC DNA]</scope>
    <source>
        <strain evidence="2 3">CLA-AA-H232</strain>
    </source>
</reference>